<organism evidence="2 3">
    <name type="scientific">Fibrella forsythiae</name>
    <dbReference type="NCBI Taxonomy" id="2817061"/>
    <lineage>
        <taxon>Bacteria</taxon>
        <taxon>Pseudomonadati</taxon>
        <taxon>Bacteroidota</taxon>
        <taxon>Cytophagia</taxon>
        <taxon>Cytophagales</taxon>
        <taxon>Spirosomataceae</taxon>
        <taxon>Fibrella</taxon>
    </lineage>
</organism>
<evidence type="ECO:0000313" key="2">
    <source>
        <dbReference type="EMBL" id="MBO0951331.1"/>
    </source>
</evidence>
<accession>A0ABS3JPJ0</accession>
<keyword evidence="1" id="KW-0732">Signal</keyword>
<reference evidence="2 3" key="1">
    <citation type="submission" date="2021-03" db="EMBL/GenBank/DDBJ databases">
        <title>Fibrella sp. HMF5405 genome sequencing and assembly.</title>
        <authorList>
            <person name="Kang H."/>
            <person name="Kim H."/>
            <person name="Bae S."/>
            <person name="Joh K."/>
        </authorList>
    </citation>
    <scope>NUCLEOTIDE SEQUENCE [LARGE SCALE GENOMIC DNA]</scope>
    <source>
        <strain evidence="2 3">HMF5405</strain>
    </source>
</reference>
<evidence type="ECO:0000256" key="1">
    <source>
        <dbReference type="SAM" id="SignalP"/>
    </source>
</evidence>
<dbReference type="RefSeq" id="WP_207331275.1">
    <property type="nucleotide sequence ID" value="NZ_JAFMYW010000007.1"/>
</dbReference>
<name>A0ABS3JPJ0_9BACT</name>
<dbReference type="Proteomes" id="UP000664628">
    <property type="component" value="Unassembled WGS sequence"/>
</dbReference>
<dbReference type="Gene3D" id="2.60.40.1120">
    <property type="entry name" value="Carboxypeptidase-like, regulatory domain"/>
    <property type="match status" value="1"/>
</dbReference>
<dbReference type="Pfam" id="PF13715">
    <property type="entry name" value="CarbopepD_reg_2"/>
    <property type="match status" value="1"/>
</dbReference>
<feature type="chain" id="PRO_5045284279" evidence="1">
    <location>
        <begin position="24"/>
        <end position="302"/>
    </location>
</feature>
<comment type="caution">
    <text evidence="2">The sequence shown here is derived from an EMBL/GenBank/DDBJ whole genome shotgun (WGS) entry which is preliminary data.</text>
</comment>
<feature type="signal peptide" evidence="1">
    <location>
        <begin position="1"/>
        <end position="23"/>
    </location>
</feature>
<sequence length="302" mass="33034">MTLLKFTLLALLAYCLTIFLAHAQTIPAVSRARLSGRVQRSDGTPLAFVNIGIPGTAVGTVSDEQGRYSLVLKPETNPADSVRFSMLGYGSGTYTVAVLQSEIANNVPVVLTEMAQQLAEVRVLASAGKAVGSSKIDTRMKNNMLIGSEPDQNLGSEVGRRFNLPGKPAVLTEYRAYVKSNFKSVTLRVNIYEANNMRPLLTRNVYVTLPEKHNDWITVDLAPYNIVASGDVVASLQWVRSEGKGTYLALPLQMPVFATHLYKYGSQNNWKKFRGMTTPMTLAYSTVGADQLPQPESVTLSR</sequence>
<dbReference type="SUPFAM" id="SSF49464">
    <property type="entry name" value="Carboxypeptidase regulatory domain-like"/>
    <property type="match status" value="1"/>
</dbReference>
<dbReference type="EMBL" id="JAFMYW010000007">
    <property type="protein sequence ID" value="MBO0951331.1"/>
    <property type="molecule type" value="Genomic_DNA"/>
</dbReference>
<protein>
    <submittedName>
        <fullName evidence="2">Carboxypeptidase-like regulatory domain-containing protein</fullName>
    </submittedName>
</protein>
<proteinExistence type="predicted"/>
<gene>
    <name evidence="2" type="ORF">J2I46_22300</name>
</gene>
<dbReference type="InterPro" id="IPR008969">
    <property type="entry name" value="CarboxyPept-like_regulatory"/>
</dbReference>
<keyword evidence="3" id="KW-1185">Reference proteome</keyword>
<evidence type="ECO:0000313" key="3">
    <source>
        <dbReference type="Proteomes" id="UP000664628"/>
    </source>
</evidence>